<dbReference type="AlphaFoldDB" id="A0A350H8G5"/>
<dbReference type="Proteomes" id="UP000264062">
    <property type="component" value="Unassembled WGS sequence"/>
</dbReference>
<name>A0A350H8G5_UNCW3</name>
<reference evidence="1 2" key="1">
    <citation type="journal article" date="2018" name="Nat. Biotechnol.">
        <title>A standardized bacterial taxonomy based on genome phylogeny substantially revises the tree of life.</title>
        <authorList>
            <person name="Parks D.H."/>
            <person name="Chuvochina M."/>
            <person name="Waite D.W."/>
            <person name="Rinke C."/>
            <person name="Skarshewski A."/>
            <person name="Chaumeil P.A."/>
            <person name="Hugenholtz P."/>
        </authorList>
    </citation>
    <scope>NUCLEOTIDE SEQUENCE [LARGE SCALE GENOMIC DNA]</scope>
    <source>
        <strain evidence="1">UBA9956</strain>
    </source>
</reference>
<protein>
    <recommendedName>
        <fullName evidence="3">Acylneuraminate cytidylyltransferase family protein</fullName>
    </recommendedName>
</protein>
<organism evidence="1 2">
    <name type="scientific">candidate division WOR-3 bacterium</name>
    <dbReference type="NCBI Taxonomy" id="2052148"/>
    <lineage>
        <taxon>Bacteria</taxon>
        <taxon>Bacteria division WOR-3</taxon>
    </lineage>
</organism>
<evidence type="ECO:0000313" key="1">
    <source>
        <dbReference type="EMBL" id="HAV91831.1"/>
    </source>
</evidence>
<dbReference type="SUPFAM" id="SSF53448">
    <property type="entry name" value="Nucleotide-diphospho-sugar transferases"/>
    <property type="match status" value="1"/>
</dbReference>
<comment type="caution">
    <text evidence="1">The sequence shown here is derived from an EMBL/GenBank/DDBJ whole genome shotgun (WGS) entry which is preliminary data.</text>
</comment>
<dbReference type="PANTHER" id="PTHR21485:SF6">
    <property type="entry name" value="N-ACYLNEURAMINATE CYTIDYLYLTRANSFERASE-RELATED"/>
    <property type="match status" value="1"/>
</dbReference>
<evidence type="ECO:0008006" key="3">
    <source>
        <dbReference type="Google" id="ProtNLM"/>
    </source>
</evidence>
<gene>
    <name evidence="1" type="ORF">DCW38_01440</name>
</gene>
<dbReference type="Gene3D" id="3.90.550.10">
    <property type="entry name" value="Spore Coat Polysaccharide Biosynthesis Protein SpsA, Chain A"/>
    <property type="match status" value="1"/>
</dbReference>
<dbReference type="GO" id="GO:0008781">
    <property type="term" value="F:N-acylneuraminate cytidylyltransferase activity"/>
    <property type="evidence" value="ECO:0007669"/>
    <property type="project" value="TreeGrafter"/>
</dbReference>
<proteinExistence type="predicted"/>
<dbReference type="InterPro" id="IPR050793">
    <property type="entry name" value="CMP-NeuNAc_synthase"/>
</dbReference>
<dbReference type="PANTHER" id="PTHR21485">
    <property type="entry name" value="HAD SUPERFAMILY MEMBERS CMAS AND KDSC"/>
    <property type="match status" value="1"/>
</dbReference>
<dbReference type="Pfam" id="PF02348">
    <property type="entry name" value="CTP_transf_3"/>
    <property type="match status" value="1"/>
</dbReference>
<dbReference type="InterPro" id="IPR029044">
    <property type="entry name" value="Nucleotide-diphossugar_trans"/>
</dbReference>
<sequence length="208" mass="23639">MVKCIIPARRDSRRIEGKNLLTIKGKNLIEIACERAFKSGVCDEIIVSTNIRENMNLKGGITDIRPEKIAKSFSTTDSLISYLIKKYSFEDVDTVILLQPTSPNRTSDDIKNAYTIFKKDGIPVVSVFEAKKVNDNLCTLSKKGYAEKLHINSPKIFQINGAIYIFSVRQFHAEKKIPQDSFIPFIMKETNSIDIDEYLDYIKATIVH</sequence>
<dbReference type="InterPro" id="IPR003329">
    <property type="entry name" value="Cytidylyl_trans"/>
</dbReference>
<accession>A0A350H8G5</accession>
<evidence type="ECO:0000313" key="2">
    <source>
        <dbReference type="Proteomes" id="UP000264062"/>
    </source>
</evidence>
<dbReference type="EMBL" id="DMZY01000044">
    <property type="protein sequence ID" value="HAV91831.1"/>
    <property type="molecule type" value="Genomic_DNA"/>
</dbReference>